<comment type="caution">
    <text evidence="1">The sequence shown here is derived from an EMBL/GenBank/DDBJ whole genome shotgun (WGS) entry which is preliminary data.</text>
</comment>
<feature type="non-terminal residue" evidence="1">
    <location>
        <position position="1"/>
    </location>
</feature>
<organism evidence="1 2">
    <name type="scientific">Rhizophagus irregularis</name>
    <dbReference type="NCBI Taxonomy" id="588596"/>
    <lineage>
        <taxon>Eukaryota</taxon>
        <taxon>Fungi</taxon>
        <taxon>Fungi incertae sedis</taxon>
        <taxon>Mucoromycota</taxon>
        <taxon>Glomeromycotina</taxon>
        <taxon>Glomeromycetes</taxon>
        <taxon>Glomerales</taxon>
        <taxon>Glomeraceae</taxon>
        <taxon>Rhizophagus</taxon>
    </lineage>
</organism>
<evidence type="ECO:0000313" key="1">
    <source>
        <dbReference type="EMBL" id="PKY53315.1"/>
    </source>
</evidence>
<dbReference type="Proteomes" id="UP000234323">
    <property type="component" value="Unassembled WGS sequence"/>
</dbReference>
<evidence type="ECO:0000313" key="2">
    <source>
        <dbReference type="Proteomes" id="UP000234323"/>
    </source>
</evidence>
<dbReference type="EMBL" id="LLXI01001363">
    <property type="protein sequence ID" value="PKY53315.1"/>
    <property type="molecule type" value="Genomic_DNA"/>
</dbReference>
<gene>
    <name evidence="1" type="ORF">RhiirA4_327445</name>
</gene>
<proteinExistence type="predicted"/>
<accession>A0A2I1H364</accession>
<name>A0A2I1H364_9GLOM</name>
<dbReference type="AlphaFoldDB" id="A0A2I1H364"/>
<reference evidence="1 2" key="1">
    <citation type="submission" date="2015-10" db="EMBL/GenBank/DDBJ databases">
        <title>Genome analyses suggest a sexual origin of heterokaryosis in a supposedly ancient asexual fungus.</title>
        <authorList>
            <person name="Ropars J."/>
            <person name="Sedzielewska K."/>
            <person name="Noel J."/>
            <person name="Charron P."/>
            <person name="Farinelli L."/>
            <person name="Marton T."/>
            <person name="Kruger M."/>
            <person name="Pelin A."/>
            <person name="Brachmann A."/>
            <person name="Corradi N."/>
        </authorList>
    </citation>
    <scope>NUCLEOTIDE SEQUENCE [LARGE SCALE GENOMIC DNA]</scope>
    <source>
        <strain evidence="1 2">A4</strain>
    </source>
</reference>
<protein>
    <submittedName>
        <fullName evidence="1">Uncharacterized protein</fullName>
    </submittedName>
</protein>
<sequence length="50" mass="5648">EQVESSCKLKGILNRECAVRPPGKRREAIPDEATARAIYPFKQIFASKML</sequence>
<keyword evidence="2" id="KW-1185">Reference proteome</keyword>